<comment type="similarity">
    <text evidence="2">Belongs to the universal ribosomal protein uS10 family.</text>
</comment>
<dbReference type="Proteomes" id="UP001196413">
    <property type="component" value="Unassembled WGS sequence"/>
</dbReference>
<dbReference type="InterPro" id="IPR027486">
    <property type="entry name" value="Ribosomal_uS10_dom"/>
</dbReference>
<dbReference type="InterPro" id="IPR040055">
    <property type="entry name" value="Ribosomal_uS10m"/>
</dbReference>
<evidence type="ECO:0000256" key="1">
    <source>
        <dbReference type="ARBA" id="ARBA00004173"/>
    </source>
</evidence>
<proteinExistence type="inferred from homology"/>
<gene>
    <name evidence="9" type="ORF">KIN20_000490</name>
</gene>
<sequence>MAQAVHPSGSMHTSSIFGGIQNAVRNLTLTSSRTIRSVPRTMPSVMATPSEAPMPDKLFSSIELEYRGHDPEVLKSYTNVCNHLNLTRGRFKVFPYVRWIQPALRSKFVHKKYKLHYETRTHITVFEMIAWSEKELDEITDEFLSMMLGEQDFLDRWAVNVKAEIAARAEEGVSGVPEGGKEAVTNVTKRQDTLVPILEELTHALDASSHMFLSSVDLIICHCEPEHNRDASLLFAVRLQIDRIASSKVDRNRYSASARRLLQLIRLSQQGYHYHFKCPISLRLPLPYVICSTTFVIMS</sequence>
<protein>
    <recommendedName>
        <fullName evidence="6">Small ribosomal subunit protein uS10m</fullName>
    </recommendedName>
    <alternativeName>
        <fullName evidence="7">28S ribosomal protein S10, mitochondrial</fullName>
    </alternativeName>
</protein>
<organism evidence="9 10">
    <name type="scientific">Parelaphostrongylus tenuis</name>
    <name type="common">Meningeal worm</name>
    <dbReference type="NCBI Taxonomy" id="148309"/>
    <lineage>
        <taxon>Eukaryota</taxon>
        <taxon>Metazoa</taxon>
        <taxon>Ecdysozoa</taxon>
        <taxon>Nematoda</taxon>
        <taxon>Chromadorea</taxon>
        <taxon>Rhabditida</taxon>
        <taxon>Rhabditina</taxon>
        <taxon>Rhabditomorpha</taxon>
        <taxon>Strongyloidea</taxon>
        <taxon>Metastrongylidae</taxon>
        <taxon>Parelaphostrongylus</taxon>
    </lineage>
</organism>
<evidence type="ECO:0000256" key="7">
    <source>
        <dbReference type="ARBA" id="ARBA00035544"/>
    </source>
</evidence>
<dbReference type="Gene3D" id="3.30.70.600">
    <property type="entry name" value="Ribosomal protein S10 domain"/>
    <property type="match status" value="1"/>
</dbReference>
<keyword evidence="10" id="KW-1185">Reference proteome</keyword>
<evidence type="ECO:0000256" key="2">
    <source>
        <dbReference type="ARBA" id="ARBA00007102"/>
    </source>
</evidence>
<dbReference type="InterPro" id="IPR036838">
    <property type="entry name" value="Ribosomal_uS10_dom_sf"/>
</dbReference>
<reference evidence="9" key="1">
    <citation type="submission" date="2021-06" db="EMBL/GenBank/DDBJ databases">
        <title>Parelaphostrongylus tenuis whole genome reference sequence.</title>
        <authorList>
            <person name="Garwood T.J."/>
            <person name="Larsen P.A."/>
            <person name="Fountain-Jones N.M."/>
            <person name="Garbe J.R."/>
            <person name="Macchietto M.G."/>
            <person name="Kania S.A."/>
            <person name="Gerhold R.W."/>
            <person name="Richards J.E."/>
            <person name="Wolf T.M."/>
        </authorList>
    </citation>
    <scope>NUCLEOTIDE SEQUENCE</scope>
    <source>
        <strain evidence="9">MNPRO001-30</strain>
        <tissue evidence="9">Meninges</tissue>
    </source>
</reference>
<keyword evidence="3" id="KW-0689">Ribosomal protein</keyword>
<dbReference type="GO" id="GO:0005763">
    <property type="term" value="C:mitochondrial small ribosomal subunit"/>
    <property type="evidence" value="ECO:0007669"/>
    <property type="project" value="InterPro"/>
</dbReference>
<evidence type="ECO:0000256" key="4">
    <source>
        <dbReference type="ARBA" id="ARBA00023128"/>
    </source>
</evidence>
<dbReference type="Pfam" id="PF00338">
    <property type="entry name" value="Ribosomal_S10"/>
    <property type="match status" value="1"/>
</dbReference>
<keyword evidence="5" id="KW-0687">Ribonucleoprotein</keyword>
<evidence type="ECO:0000313" key="10">
    <source>
        <dbReference type="Proteomes" id="UP001196413"/>
    </source>
</evidence>
<comment type="caution">
    <text evidence="9">The sequence shown here is derived from an EMBL/GenBank/DDBJ whole genome shotgun (WGS) entry which is preliminary data.</text>
</comment>
<evidence type="ECO:0000256" key="6">
    <source>
        <dbReference type="ARBA" id="ARBA00035261"/>
    </source>
</evidence>
<dbReference type="PANTHER" id="PTHR13334">
    <property type="entry name" value="MITOCHONDRIAL 28S RIBOSOMAL PROTEIN S10"/>
    <property type="match status" value="1"/>
</dbReference>
<name>A0AAD5QDX8_PARTN</name>
<dbReference type="SUPFAM" id="SSF54999">
    <property type="entry name" value="Ribosomal protein S10"/>
    <property type="match status" value="1"/>
</dbReference>
<comment type="subcellular location">
    <subcellularLocation>
        <location evidence="1">Mitochondrion</location>
    </subcellularLocation>
</comment>
<accession>A0AAD5QDX8</accession>
<evidence type="ECO:0000313" key="9">
    <source>
        <dbReference type="EMBL" id="KAJ1345864.1"/>
    </source>
</evidence>
<evidence type="ECO:0000256" key="5">
    <source>
        <dbReference type="ARBA" id="ARBA00023274"/>
    </source>
</evidence>
<evidence type="ECO:0000256" key="3">
    <source>
        <dbReference type="ARBA" id="ARBA00022980"/>
    </source>
</evidence>
<keyword evidence="4" id="KW-0496">Mitochondrion</keyword>
<evidence type="ECO:0000259" key="8">
    <source>
        <dbReference type="Pfam" id="PF00338"/>
    </source>
</evidence>
<dbReference type="EMBL" id="JAHQIW010000078">
    <property type="protein sequence ID" value="KAJ1345864.1"/>
    <property type="molecule type" value="Genomic_DNA"/>
</dbReference>
<dbReference type="PANTHER" id="PTHR13334:SF4">
    <property type="entry name" value="SMALL RIBOSOMAL SUBUNIT PROTEIN US10M"/>
    <property type="match status" value="1"/>
</dbReference>
<dbReference type="AlphaFoldDB" id="A0AAD5QDX8"/>
<feature type="domain" description="Small ribosomal subunit protein uS10" evidence="8">
    <location>
        <begin position="64"/>
        <end position="140"/>
    </location>
</feature>